<dbReference type="RefSeq" id="XP_011207752.1">
    <property type="nucleotide sequence ID" value="XM_011209450.3"/>
</dbReference>
<dbReference type="PANTHER" id="PTHR13929:SF0">
    <property type="entry name" value="UBIA PRENYLTRANSFERASE DOMAIN-CONTAINING PROTEIN 1"/>
    <property type="match status" value="1"/>
</dbReference>
<dbReference type="RefSeq" id="XP_019846946.1">
    <property type="nucleotide sequence ID" value="XM_019991387.2"/>
</dbReference>
<evidence type="ECO:0000313" key="19">
    <source>
        <dbReference type="RefSeq" id="XP_019846946.1"/>
    </source>
</evidence>
<organism evidence="12">
    <name type="scientific">Bactrocera dorsalis</name>
    <name type="common">Oriental fruit fly</name>
    <name type="synonym">Dacus dorsalis</name>
    <dbReference type="NCBI Taxonomy" id="27457"/>
    <lineage>
        <taxon>Eukaryota</taxon>
        <taxon>Metazoa</taxon>
        <taxon>Ecdysozoa</taxon>
        <taxon>Arthropoda</taxon>
        <taxon>Hexapoda</taxon>
        <taxon>Insecta</taxon>
        <taxon>Pterygota</taxon>
        <taxon>Neoptera</taxon>
        <taxon>Endopterygota</taxon>
        <taxon>Diptera</taxon>
        <taxon>Brachycera</taxon>
        <taxon>Muscomorpha</taxon>
        <taxon>Tephritoidea</taxon>
        <taxon>Tephritidae</taxon>
        <taxon>Bactrocera</taxon>
        <taxon>Bactrocera</taxon>
    </lineage>
</organism>
<dbReference type="OrthoDB" id="203513at2759"/>
<dbReference type="EMBL" id="GAKP01017720">
    <property type="protein sequence ID" value="JAC41232.1"/>
    <property type="molecule type" value="Transcribed_RNA"/>
</dbReference>
<evidence type="ECO:0000256" key="8">
    <source>
        <dbReference type="ARBA" id="ARBA00022989"/>
    </source>
</evidence>
<evidence type="ECO:0000256" key="10">
    <source>
        <dbReference type="ARBA" id="ARBA00023136"/>
    </source>
</evidence>
<keyword evidence="6 12" id="KW-0808">Transferase</keyword>
<evidence type="ECO:0000256" key="11">
    <source>
        <dbReference type="SAM" id="Phobius"/>
    </source>
</evidence>
<protein>
    <submittedName>
        <fullName evidence="14 15">UbiA prenyltransferase domain-containing protein 1 homolog</fullName>
    </submittedName>
    <submittedName>
        <fullName evidence="12">UbiA prenyltransferase domain-containing protein 1-like protein</fullName>
    </submittedName>
</protein>
<comment type="subcellular location">
    <subcellularLocation>
        <location evidence="1">Mitochondrion membrane</location>
        <topology evidence="1">Multi-pass membrane protein</topology>
    </subcellularLocation>
</comment>
<dbReference type="RefSeq" id="XP_011207750.1">
    <property type="nucleotide sequence ID" value="XM_011209448.3"/>
</dbReference>
<dbReference type="RefSeq" id="XP_011207754.1">
    <property type="nucleotide sequence ID" value="XM_011209452.3"/>
</dbReference>
<dbReference type="EMBL" id="GAKP01017715">
    <property type="protein sequence ID" value="JAC41237.1"/>
    <property type="molecule type" value="Transcribed_RNA"/>
</dbReference>
<dbReference type="Pfam" id="PF01040">
    <property type="entry name" value="UbiA"/>
    <property type="match status" value="1"/>
</dbReference>
<accession>A0A034VD79</accession>
<dbReference type="Gene3D" id="1.10.357.140">
    <property type="entry name" value="UbiA prenyltransferase"/>
    <property type="match status" value="1"/>
</dbReference>
<dbReference type="InterPro" id="IPR000537">
    <property type="entry name" value="UbiA_prenyltransferase"/>
</dbReference>
<evidence type="ECO:0000313" key="17">
    <source>
        <dbReference type="RefSeq" id="XP_011207753.1"/>
    </source>
</evidence>
<dbReference type="NCBIfam" id="TIGR00751">
    <property type="entry name" value="menA"/>
    <property type="match status" value="1"/>
</dbReference>
<keyword evidence="9" id="KW-0496">Mitochondrion</keyword>
<reference evidence="14 15" key="2">
    <citation type="submission" date="2025-04" db="UniProtKB">
        <authorList>
            <consortium name="RefSeq"/>
        </authorList>
    </citation>
    <scope>IDENTIFICATION</scope>
    <source>
        <strain evidence="14 15">Punador</strain>
    </source>
</reference>
<dbReference type="CDD" id="cd13962">
    <property type="entry name" value="PT_UbiA_UBIAD1"/>
    <property type="match status" value="1"/>
</dbReference>
<dbReference type="RefSeq" id="XP_011207751.1">
    <property type="nucleotide sequence ID" value="XM_011209449.3"/>
</dbReference>
<dbReference type="AlphaFoldDB" id="A0A034VD79"/>
<reference evidence="12" key="1">
    <citation type="journal article" date="2014" name="BMC Genomics">
        <title>Characterizing the developmental transcriptome of the oriental fruit fly, Bactrocera dorsalis (Diptera: Tephritidae) through comparative genomic analysis with Drosophila melanogaster utilizing modENCODE datasets.</title>
        <authorList>
            <person name="Geib S.M."/>
            <person name="Calla B."/>
            <person name="Hall B."/>
            <person name="Hou S."/>
            <person name="Manoukis N.C."/>
        </authorList>
    </citation>
    <scope>NUCLEOTIDE SEQUENCE</scope>
    <source>
        <strain evidence="12">Punador</strain>
    </source>
</reference>
<evidence type="ECO:0000256" key="9">
    <source>
        <dbReference type="ARBA" id="ARBA00023128"/>
    </source>
</evidence>
<keyword evidence="8 11" id="KW-1133">Transmembrane helix</keyword>
<dbReference type="InterPro" id="IPR044878">
    <property type="entry name" value="UbiA_sf"/>
</dbReference>
<evidence type="ECO:0000256" key="3">
    <source>
        <dbReference type="ARBA" id="ARBA00005985"/>
    </source>
</evidence>
<evidence type="ECO:0000256" key="1">
    <source>
        <dbReference type="ARBA" id="ARBA00004225"/>
    </source>
</evidence>
<dbReference type="GO" id="GO:0004659">
    <property type="term" value="F:prenyltransferase activity"/>
    <property type="evidence" value="ECO:0007669"/>
    <property type="project" value="UniProtKB-KW"/>
</dbReference>
<dbReference type="FunFam" id="1.10.357.140:FF:000005">
    <property type="entry name" value="UbiA prenyltransferase domain-containing protein 1"/>
    <property type="match status" value="1"/>
</dbReference>
<proteinExistence type="inferred from homology"/>
<name>A0A034VD79_BACDO</name>
<dbReference type="GO" id="GO:0031966">
    <property type="term" value="C:mitochondrial membrane"/>
    <property type="evidence" value="ECO:0007669"/>
    <property type="project" value="UniProtKB-SubCell"/>
</dbReference>
<feature type="transmembrane region" description="Helical" evidence="11">
    <location>
        <begin position="174"/>
        <end position="196"/>
    </location>
</feature>
<dbReference type="GO" id="GO:0000139">
    <property type="term" value="C:Golgi membrane"/>
    <property type="evidence" value="ECO:0007669"/>
    <property type="project" value="TreeGrafter"/>
</dbReference>
<feature type="transmembrane region" description="Helical" evidence="11">
    <location>
        <begin position="359"/>
        <end position="377"/>
    </location>
</feature>
<evidence type="ECO:0000256" key="2">
    <source>
        <dbReference type="ARBA" id="ARBA00004863"/>
    </source>
</evidence>
<evidence type="ECO:0000313" key="13">
    <source>
        <dbReference type="Proteomes" id="UP001652620"/>
    </source>
</evidence>
<dbReference type="GO" id="GO:0009234">
    <property type="term" value="P:menaquinone biosynthetic process"/>
    <property type="evidence" value="ECO:0007669"/>
    <property type="project" value="UniProtKB-UniPathway"/>
</dbReference>
<keyword evidence="5" id="KW-0637">Prenyltransferase</keyword>
<keyword evidence="7 11" id="KW-0812">Transmembrane</keyword>
<feature type="transmembrane region" description="Helical" evidence="11">
    <location>
        <begin position="202"/>
        <end position="218"/>
    </location>
</feature>
<dbReference type="EMBL" id="GAKP01017711">
    <property type="protein sequence ID" value="JAC41241.1"/>
    <property type="molecule type" value="Transcribed_RNA"/>
</dbReference>
<keyword evidence="10 11" id="KW-0472">Membrane</keyword>
<gene>
    <name evidence="12" type="primary">UBIA1</name>
    <name evidence="14 15 16 17 18 19" type="synonym">LOC105229277</name>
</gene>
<dbReference type="Gene3D" id="1.20.120.1780">
    <property type="entry name" value="UbiA prenyltransferase"/>
    <property type="match status" value="1"/>
</dbReference>
<evidence type="ECO:0000256" key="5">
    <source>
        <dbReference type="ARBA" id="ARBA00022602"/>
    </source>
</evidence>
<dbReference type="InterPro" id="IPR026046">
    <property type="entry name" value="UBIAD1"/>
</dbReference>
<comment type="pathway">
    <text evidence="2">Quinol/quinone metabolism; menaquinone biosynthesis.</text>
</comment>
<evidence type="ECO:0000256" key="7">
    <source>
        <dbReference type="ARBA" id="ARBA00022692"/>
    </source>
</evidence>
<evidence type="ECO:0000313" key="15">
    <source>
        <dbReference type="RefSeq" id="XP_011207751.1"/>
    </source>
</evidence>
<dbReference type="RefSeq" id="XP_011207753.1">
    <property type="nucleotide sequence ID" value="XM_011209451.3"/>
</dbReference>
<keyword evidence="4" id="KW-0474">Menaquinone biosynthesis</keyword>
<evidence type="ECO:0000256" key="6">
    <source>
        <dbReference type="ARBA" id="ARBA00022679"/>
    </source>
</evidence>
<dbReference type="GeneID" id="105229277"/>
<sequence length="385" mass="42791">MASAADLKEKENGIETKYIKHVNISDELEYRHKLISDASNVTNQHSGNGFSLTENKCKTKTHQLNGTTSYTHTTSNKGTSTGTFMKLKTYLHALRPWSLSGSLVPTLMGSALAYRSQWASDFSLITFFLTAFTVVTVHCAGNVVNTYFDFVKGIDKQKADDRTLVDHILTKDEVVSLGAILYMAGCGGFICLSFLSPAKMEHLALIYFGGLSSSFLYTGGIGFKYIALGDVVILILFGPLSVLFAYMSQTGHVDWTAIYYALPLALNAEAILHSNNTRDVENDRKAGIVTLAILIGRTASHVLYALLLFTPYSVFVVYGLKYSLWFLLPLVTVPQAFQIEKRFRNEHTMSAVPRQTAKLNFFFGILYVVAICCARQLPDFSYRKH</sequence>
<dbReference type="UniPathway" id="UPA00079"/>
<feature type="transmembrane region" description="Helical" evidence="11">
    <location>
        <begin position="225"/>
        <end position="245"/>
    </location>
</feature>
<evidence type="ECO:0000313" key="16">
    <source>
        <dbReference type="RefSeq" id="XP_011207752.1"/>
    </source>
</evidence>
<dbReference type="KEGG" id="bdr:105229277"/>
<feature type="transmembrane region" description="Helical" evidence="11">
    <location>
        <begin position="286"/>
        <end position="310"/>
    </location>
</feature>
<evidence type="ECO:0000256" key="4">
    <source>
        <dbReference type="ARBA" id="ARBA00022428"/>
    </source>
</evidence>
<dbReference type="GO" id="GO:0005783">
    <property type="term" value="C:endoplasmic reticulum"/>
    <property type="evidence" value="ECO:0007669"/>
    <property type="project" value="TreeGrafter"/>
</dbReference>
<dbReference type="Proteomes" id="UP001652620">
    <property type="component" value="Unplaced"/>
</dbReference>
<feature type="transmembrane region" description="Helical" evidence="11">
    <location>
        <begin position="125"/>
        <end position="148"/>
    </location>
</feature>
<feature type="transmembrane region" description="Helical" evidence="11">
    <location>
        <begin position="322"/>
        <end position="339"/>
    </location>
</feature>
<dbReference type="GO" id="GO:0042371">
    <property type="term" value="P:vitamin K biosynthetic process"/>
    <property type="evidence" value="ECO:0007669"/>
    <property type="project" value="TreeGrafter"/>
</dbReference>
<comment type="similarity">
    <text evidence="3">Belongs to the UbiA prenyltransferase family.</text>
</comment>
<evidence type="ECO:0000313" key="18">
    <source>
        <dbReference type="RefSeq" id="XP_011207754.1"/>
    </source>
</evidence>
<evidence type="ECO:0000313" key="14">
    <source>
        <dbReference type="RefSeq" id="XP_011207750.1"/>
    </source>
</evidence>
<keyword evidence="13" id="KW-1185">Reference proteome</keyword>
<evidence type="ECO:0000313" key="12">
    <source>
        <dbReference type="EMBL" id="JAC41241.1"/>
    </source>
</evidence>
<dbReference type="OMA" id="QWIEGAR"/>
<dbReference type="PANTHER" id="PTHR13929">
    <property type="entry name" value="1,4-DIHYDROXY-2-NAPHTHOATE OCTAPRENYLTRANSFERASE"/>
    <property type="match status" value="1"/>
</dbReference>
<dbReference type="CTD" id="34961"/>